<dbReference type="InterPro" id="IPR011057">
    <property type="entry name" value="Mss4-like_sf"/>
</dbReference>
<protein>
    <submittedName>
        <fullName evidence="6">GFA family protein</fullName>
    </submittedName>
</protein>
<evidence type="ECO:0000259" key="5">
    <source>
        <dbReference type="PROSITE" id="PS51891"/>
    </source>
</evidence>
<evidence type="ECO:0000313" key="6">
    <source>
        <dbReference type="EMBL" id="TMV11795.1"/>
    </source>
</evidence>
<comment type="similarity">
    <text evidence="1">Belongs to the Gfa family.</text>
</comment>
<dbReference type="Proteomes" id="UP001191082">
    <property type="component" value="Unassembled WGS sequence"/>
</dbReference>
<evidence type="ECO:0000256" key="1">
    <source>
        <dbReference type="ARBA" id="ARBA00005495"/>
    </source>
</evidence>
<keyword evidence="2" id="KW-0479">Metal-binding</keyword>
<dbReference type="Pfam" id="PF04828">
    <property type="entry name" value="GFA"/>
    <property type="match status" value="1"/>
</dbReference>
<evidence type="ECO:0000256" key="4">
    <source>
        <dbReference type="ARBA" id="ARBA00023239"/>
    </source>
</evidence>
<dbReference type="PANTHER" id="PTHR33337:SF40">
    <property type="entry name" value="CENP-V_GFA DOMAIN-CONTAINING PROTEIN-RELATED"/>
    <property type="match status" value="1"/>
</dbReference>
<gene>
    <name evidence="6" type="ORF">FGK64_16165</name>
</gene>
<proteinExistence type="inferred from homology"/>
<keyword evidence="7" id="KW-1185">Reference proteome</keyword>
<organism evidence="6 7">
    <name type="scientific">Arenibacterium halophilum</name>
    <dbReference type="NCBI Taxonomy" id="2583821"/>
    <lineage>
        <taxon>Bacteria</taxon>
        <taxon>Pseudomonadati</taxon>
        <taxon>Pseudomonadota</taxon>
        <taxon>Alphaproteobacteria</taxon>
        <taxon>Rhodobacterales</taxon>
        <taxon>Paracoccaceae</taxon>
        <taxon>Arenibacterium</taxon>
    </lineage>
</organism>
<dbReference type="PANTHER" id="PTHR33337">
    <property type="entry name" value="GFA DOMAIN-CONTAINING PROTEIN"/>
    <property type="match status" value="1"/>
</dbReference>
<dbReference type="EMBL" id="VCPC01000003">
    <property type="protein sequence ID" value="TMV11795.1"/>
    <property type="molecule type" value="Genomic_DNA"/>
</dbReference>
<accession>A0ABY2X7M5</accession>
<comment type="caution">
    <text evidence="6">The sequence shown here is derived from an EMBL/GenBank/DDBJ whole genome shotgun (WGS) entry which is preliminary data.</text>
</comment>
<name>A0ABY2X7M5_9RHOB</name>
<keyword evidence="3" id="KW-0862">Zinc</keyword>
<dbReference type="RefSeq" id="WP_138864856.1">
    <property type="nucleotide sequence ID" value="NZ_VCPC01000003.1"/>
</dbReference>
<evidence type="ECO:0000256" key="3">
    <source>
        <dbReference type="ARBA" id="ARBA00022833"/>
    </source>
</evidence>
<feature type="domain" description="CENP-V/GFA" evidence="5">
    <location>
        <begin position="3"/>
        <end position="129"/>
    </location>
</feature>
<dbReference type="PROSITE" id="PS51891">
    <property type="entry name" value="CENP_V_GFA"/>
    <property type="match status" value="1"/>
</dbReference>
<dbReference type="Gene3D" id="3.90.1590.10">
    <property type="entry name" value="glutathione-dependent formaldehyde- activating enzyme (gfa)"/>
    <property type="match status" value="1"/>
</dbReference>
<reference evidence="6 7" key="1">
    <citation type="submission" date="2019-05" db="EMBL/GenBank/DDBJ databases">
        <title>Marivita sp. nov. isolated from sea sediment.</title>
        <authorList>
            <person name="Kim W."/>
        </authorList>
    </citation>
    <scope>NUCLEOTIDE SEQUENCE [LARGE SCALE GENOMIC DNA]</scope>
    <source>
        <strain evidence="6 7">CAU 1492</strain>
    </source>
</reference>
<dbReference type="InterPro" id="IPR006913">
    <property type="entry name" value="CENP-V/GFA"/>
</dbReference>
<dbReference type="SUPFAM" id="SSF51316">
    <property type="entry name" value="Mss4-like"/>
    <property type="match status" value="1"/>
</dbReference>
<keyword evidence="4" id="KW-0456">Lyase</keyword>
<evidence type="ECO:0000313" key="7">
    <source>
        <dbReference type="Proteomes" id="UP001191082"/>
    </source>
</evidence>
<evidence type="ECO:0000256" key="2">
    <source>
        <dbReference type="ARBA" id="ARBA00022723"/>
    </source>
</evidence>
<sequence length="136" mass="15075">MSLVGGCYCGAMRYDCEGDPVMKAQCHCRECQYMSGGGPNYFMTLPADGFRWTKGSPVQFTRSDLERAVTREFCGTCGTHMVTRLPGLPLVVLKVGSLDDPAQFTPKLAIYAVDKQPFHQIPEGMPCFERMPPRKG</sequence>